<dbReference type="Pfam" id="PF25160">
    <property type="entry name" value="LdpA_Fe-S-bd"/>
    <property type="match status" value="1"/>
</dbReference>
<keyword evidence="1" id="KW-0408">Iron</keyword>
<keyword evidence="1" id="KW-0411">Iron-sulfur</keyword>
<keyword evidence="1" id="KW-0479">Metal-binding</keyword>
<evidence type="ECO:0000313" key="4">
    <source>
        <dbReference type="EMBL" id="PRM17380.1"/>
    </source>
</evidence>
<dbReference type="InterPro" id="IPR057431">
    <property type="entry name" value="LdpA_Fe-S-bd"/>
</dbReference>
<evidence type="ECO:0000259" key="3">
    <source>
        <dbReference type="PROSITE" id="PS51379"/>
    </source>
</evidence>
<dbReference type="PROSITE" id="PS51379">
    <property type="entry name" value="4FE4S_FER_2"/>
    <property type="match status" value="1"/>
</dbReference>
<keyword evidence="2" id="KW-0677">Repeat</keyword>
<gene>
    <name evidence="4" type="ORF">BVZ99_01756</name>
</gene>
<sequence length="94" mass="10292">MQNKSQLYAKSFANLYKCAEVCPTNALHPNFPADTLLRPQFSSACLILQNQTCPDCQTACPQQAISSTLEIDNERCNGCGECKITCFVAAITLK</sequence>
<feature type="domain" description="4Fe-4S ferredoxin-type" evidence="3">
    <location>
        <begin position="67"/>
        <end position="94"/>
    </location>
</feature>
<dbReference type="AlphaFoldDB" id="A0ABD6WSW6"/>
<dbReference type="InterPro" id="IPR004496">
    <property type="entry name" value="NapF"/>
</dbReference>
<evidence type="ECO:0000313" key="5">
    <source>
        <dbReference type="Proteomes" id="UP000238866"/>
    </source>
</evidence>
<dbReference type="Gene3D" id="3.30.70.20">
    <property type="match status" value="1"/>
</dbReference>
<name>A0ABD6WSW6_HAEIF</name>
<protein>
    <submittedName>
        <fullName evidence="4">Ferredoxin-type protein</fullName>
    </submittedName>
</protein>
<dbReference type="EMBL" id="MZLD01000073">
    <property type="protein sequence ID" value="PRM17380.1"/>
    <property type="molecule type" value="Genomic_DNA"/>
</dbReference>
<dbReference type="Proteomes" id="UP000238866">
    <property type="component" value="Unassembled WGS sequence"/>
</dbReference>
<proteinExistence type="predicted"/>
<accession>A0ABD6WSW6</accession>
<dbReference type="NCBIfam" id="TIGR00402">
    <property type="entry name" value="napF"/>
    <property type="match status" value="1"/>
</dbReference>
<comment type="caution">
    <text evidence="4">The sequence shown here is derived from an EMBL/GenBank/DDBJ whole genome shotgun (WGS) entry which is preliminary data.</text>
</comment>
<dbReference type="InterPro" id="IPR017896">
    <property type="entry name" value="4Fe4S_Fe-S-bd"/>
</dbReference>
<organism evidence="4 5">
    <name type="scientific">Haemophilus influenzae</name>
    <dbReference type="NCBI Taxonomy" id="727"/>
    <lineage>
        <taxon>Bacteria</taxon>
        <taxon>Pseudomonadati</taxon>
        <taxon>Pseudomonadota</taxon>
        <taxon>Gammaproteobacteria</taxon>
        <taxon>Pasteurellales</taxon>
        <taxon>Pasteurellaceae</taxon>
        <taxon>Haemophilus</taxon>
    </lineage>
</organism>
<keyword evidence="1" id="KW-0004">4Fe-4S</keyword>
<evidence type="ECO:0000256" key="2">
    <source>
        <dbReference type="ARBA" id="ARBA00022737"/>
    </source>
</evidence>
<evidence type="ECO:0000256" key="1">
    <source>
        <dbReference type="ARBA" id="ARBA00022485"/>
    </source>
</evidence>
<dbReference type="SUPFAM" id="SSF54862">
    <property type="entry name" value="4Fe-4S ferredoxins"/>
    <property type="match status" value="1"/>
</dbReference>
<reference evidence="4 5" key="1">
    <citation type="submission" date="2017-02" db="EMBL/GenBank/DDBJ databases">
        <title>Haemophilus influenzae in COPD genome sequencing project.</title>
        <authorList>
            <person name="Murphy T.F."/>
            <person name="Kong Y."/>
            <person name="Nadendla S."/>
            <person name="Tettelin H."/>
            <person name="Pettigrew M."/>
        </authorList>
    </citation>
    <scope>NUCLEOTIDE SEQUENCE [LARGE SCALE GENOMIC DNA]</scope>
    <source>
        <strain evidence="4 5">13P36H1</strain>
    </source>
</reference>
<dbReference type="GO" id="GO:0051539">
    <property type="term" value="F:4 iron, 4 sulfur cluster binding"/>
    <property type="evidence" value="ECO:0007669"/>
    <property type="project" value="UniProtKB-KW"/>
</dbReference>